<accession>A0AA38FYP0</accession>
<dbReference type="PROSITE" id="PS00725">
    <property type="entry name" value="GERMIN"/>
    <property type="match status" value="1"/>
</dbReference>
<evidence type="ECO:0000256" key="4">
    <source>
        <dbReference type="ARBA" id="ARBA00022525"/>
    </source>
</evidence>
<feature type="binding site" evidence="9">
    <location>
        <position position="80"/>
    </location>
    <ligand>
        <name>Mn(2+)</name>
        <dbReference type="ChEBI" id="CHEBI:29035"/>
    </ligand>
</feature>
<feature type="binding site" evidence="8">
    <location>
        <position position="75"/>
    </location>
    <ligand>
        <name>oxalate</name>
        <dbReference type="ChEBI" id="CHEBI:30623"/>
    </ligand>
</feature>
<dbReference type="InterPro" id="IPR006045">
    <property type="entry name" value="Cupin_1"/>
</dbReference>
<dbReference type="Pfam" id="PF00190">
    <property type="entry name" value="Cupin_1"/>
    <property type="match status" value="1"/>
</dbReference>
<feature type="binding site" evidence="9">
    <location>
        <position position="75"/>
    </location>
    <ligand>
        <name>Mn(2+)</name>
        <dbReference type="ChEBI" id="CHEBI:29035"/>
    </ligand>
</feature>
<evidence type="ECO:0000256" key="6">
    <source>
        <dbReference type="ARBA" id="ARBA00023157"/>
    </source>
</evidence>
<sequence>LVNGYACKDFAFAGLWNAGDTNNPVQSKVTQAFVQDVIRLMWQDFCVADQQSNTLGVAIARIDYAVSGLNAPHFHPRASEIFLVLQGKLLVGFVDTNNTLFSKTLEEGDIFKFPKALPHFQQNVGNQRAVAIATFNSQFPGVLTIANSLFSANPPIPDSVLAKAFRITHNL</sequence>
<dbReference type="Gene3D" id="2.60.120.10">
    <property type="entry name" value="Jelly Rolls"/>
    <property type="match status" value="1"/>
</dbReference>
<dbReference type="SMART" id="SM00835">
    <property type="entry name" value="Cupin_1"/>
    <property type="match status" value="1"/>
</dbReference>
<dbReference type="InterPro" id="IPR014710">
    <property type="entry name" value="RmlC-like_jellyroll"/>
</dbReference>
<comment type="similarity">
    <text evidence="2 10">Belongs to the germin family.</text>
</comment>
<feature type="binding site" evidence="9">
    <location>
        <position position="73"/>
    </location>
    <ligand>
        <name>Mn(2+)</name>
        <dbReference type="ChEBI" id="CHEBI:29035"/>
    </ligand>
</feature>
<dbReference type="GO" id="GO:0048046">
    <property type="term" value="C:apoplast"/>
    <property type="evidence" value="ECO:0007669"/>
    <property type="project" value="UniProtKB-SubCell"/>
</dbReference>
<dbReference type="PANTHER" id="PTHR31238">
    <property type="entry name" value="GERMIN-LIKE PROTEIN SUBFAMILY 3 MEMBER 3"/>
    <property type="match status" value="1"/>
</dbReference>
<feature type="non-terminal residue" evidence="12">
    <location>
        <position position="171"/>
    </location>
</feature>
<keyword evidence="13" id="KW-1185">Reference proteome</keyword>
<keyword evidence="3 10" id="KW-0052">Apoplast</keyword>
<keyword evidence="7 8" id="KW-0464">Manganese</keyword>
<evidence type="ECO:0000256" key="2">
    <source>
        <dbReference type="ARBA" id="ARBA00007456"/>
    </source>
</evidence>
<dbReference type="OMA" id="VCVADRA"/>
<organism evidence="12 13">
    <name type="scientific">Taxus chinensis</name>
    <name type="common">Chinese yew</name>
    <name type="synonym">Taxus wallichiana var. chinensis</name>
    <dbReference type="NCBI Taxonomy" id="29808"/>
    <lineage>
        <taxon>Eukaryota</taxon>
        <taxon>Viridiplantae</taxon>
        <taxon>Streptophyta</taxon>
        <taxon>Embryophyta</taxon>
        <taxon>Tracheophyta</taxon>
        <taxon>Spermatophyta</taxon>
        <taxon>Pinopsida</taxon>
        <taxon>Pinidae</taxon>
        <taxon>Conifers II</taxon>
        <taxon>Cupressales</taxon>
        <taxon>Taxaceae</taxon>
        <taxon>Taxus</taxon>
    </lineage>
</organism>
<feature type="binding site" evidence="8">
    <location>
        <position position="70"/>
    </location>
    <ligand>
        <name>oxalate</name>
        <dbReference type="ChEBI" id="CHEBI:30623"/>
    </ligand>
</feature>
<dbReference type="InterPro" id="IPR019780">
    <property type="entry name" value="Germin_Mn-BS"/>
</dbReference>
<dbReference type="GO" id="GO:0030145">
    <property type="term" value="F:manganese ion binding"/>
    <property type="evidence" value="ECO:0007669"/>
    <property type="project" value="UniProtKB-UniRule"/>
</dbReference>
<dbReference type="InterPro" id="IPR001929">
    <property type="entry name" value="Germin"/>
</dbReference>
<dbReference type="CDD" id="cd02241">
    <property type="entry name" value="cupin_OxOx"/>
    <property type="match status" value="1"/>
</dbReference>
<evidence type="ECO:0000256" key="10">
    <source>
        <dbReference type="RuleBase" id="RU366015"/>
    </source>
</evidence>
<evidence type="ECO:0000313" key="12">
    <source>
        <dbReference type="EMBL" id="KAH9313336.1"/>
    </source>
</evidence>
<evidence type="ECO:0000256" key="8">
    <source>
        <dbReference type="PIRSR" id="PIRSR601929-1"/>
    </source>
</evidence>
<feature type="non-terminal residue" evidence="12">
    <location>
        <position position="1"/>
    </location>
</feature>
<evidence type="ECO:0000256" key="9">
    <source>
        <dbReference type="PIRSR" id="PIRSR601929-2"/>
    </source>
</evidence>
<name>A0AA38FYP0_TAXCH</name>
<proteinExistence type="inferred from homology"/>
<evidence type="ECO:0000259" key="11">
    <source>
        <dbReference type="SMART" id="SM00835"/>
    </source>
</evidence>
<feature type="binding site" evidence="9">
    <location>
        <position position="119"/>
    </location>
    <ligand>
        <name>Mn(2+)</name>
        <dbReference type="ChEBI" id="CHEBI:29035"/>
    </ligand>
</feature>
<protein>
    <recommendedName>
        <fullName evidence="10">Germin-like protein</fullName>
    </recommendedName>
</protein>
<keyword evidence="6" id="KW-1015">Disulfide bond</keyword>
<comment type="subcellular location">
    <subcellularLocation>
        <location evidence="1 10">Secreted</location>
        <location evidence="1 10">Extracellular space</location>
        <location evidence="1 10">Apoplast</location>
    </subcellularLocation>
</comment>
<evidence type="ECO:0000313" key="13">
    <source>
        <dbReference type="Proteomes" id="UP000824469"/>
    </source>
</evidence>
<comment type="caution">
    <text evidence="12">The sequence shown here is derived from an EMBL/GenBank/DDBJ whole genome shotgun (WGS) entry which is preliminary data.</text>
</comment>
<gene>
    <name evidence="12" type="ORF">KI387_028371</name>
</gene>
<dbReference type="SUPFAM" id="SSF51182">
    <property type="entry name" value="RmlC-like cupins"/>
    <property type="match status" value="1"/>
</dbReference>
<dbReference type="AlphaFoldDB" id="A0AA38FYP0"/>
<evidence type="ECO:0000256" key="1">
    <source>
        <dbReference type="ARBA" id="ARBA00004271"/>
    </source>
</evidence>
<evidence type="ECO:0000256" key="5">
    <source>
        <dbReference type="ARBA" id="ARBA00022723"/>
    </source>
</evidence>
<evidence type="ECO:0000256" key="3">
    <source>
        <dbReference type="ARBA" id="ARBA00022523"/>
    </source>
</evidence>
<reference evidence="12 13" key="1">
    <citation type="journal article" date="2021" name="Nat. Plants">
        <title>The Taxus genome provides insights into paclitaxel biosynthesis.</title>
        <authorList>
            <person name="Xiong X."/>
            <person name="Gou J."/>
            <person name="Liao Q."/>
            <person name="Li Y."/>
            <person name="Zhou Q."/>
            <person name="Bi G."/>
            <person name="Li C."/>
            <person name="Du R."/>
            <person name="Wang X."/>
            <person name="Sun T."/>
            <person name="Guo L."/>
            <person name="Liang H."/>
            <person name="Lu P."/>
            <person name="Wu Y."/>
            <person name="Zhang Z."/>
            <person name="Ro D.K."/>
            <person name="Shang Y."/>
            <person name="Huang S."/>
            <person name="Yan J."/>
        </authorList>
    </citation>
    <scope>NUCLEOTIDE SEQUENCE [LARGE SCALE GENOMIC DNA]</scope>
    <source>
        <strain evidence="12">Ta-2019</strain>
    </source>
</reference>
<dbReference type="EMBL" id="JAHRHJ020000006">
    <property type="protein sequence ID" value="KAH9313336.1"/>
    <property type="molecule type" value="Genomic_DNA"/>
</dbReference>
<evidence type="ECO:0000256" key="7">
    <source>
        <dbReference type="ARBA" id="ARBA00023211"/>
    </source>
</evidence>
<feature type="binding site" evidence="8">
    <location>
        <position position="80"/>
    </location>
    <ligand>
        <name>oxalate</name>
        <dbReference type="ChEBI" id="CHEBI:30623"/>
    </ligand>
</feature>
<dbReference type="PRINTS" id="PR00325">
    <property type="entry name" value="GERMIN"/>
</dbReference>
<keyword evidence="4 10" id="KW-0964">Secreted</keyword>
<dbReference type="Proteomes" id="UP000824469">
    <property type="component" value="Unassembled WGS sequence"/>
</dbReference>
<dbReference type="InterPro" id="IPR011051">
    <property type="entry name" value="RmlC_Cupin_sf"/>
</dbReference>
<keyword evidence="5 8" id="KW-0479">Metal-binding</keyword>
<feature type="domain" description="Cupin type-1" evidence="11">
    <location>
        <begin position="43"/>
        <end position="171"/>
    </location>
</feature>